<keyword evidence="4" id="KW-1185">Reference proteome</keyword>
<evidence type="ECO:0008006" key="5">
    <source>
        <dbReference type="Google" id="ProtNLM"/>
    </source>
</evidence>
<organism evidence="2 3">
    <name type="scientific">Chryseobacterium lactis</name>
    <dbReference type="NCBI Taxonomy" id="1241981"/>
    <lineage>
        <taxon>Bacteria</taxon>
        <taxon>Pseudomonadati</taxon>
        <taxon>Bacteroidota</taxon>
        <taxon>Flavobacteriia</taxon>
        <taxon>Flavobacteriales</taxon>
        <taxon>Weeksellaceae</taxon>
        <taxon>Chryseobacterium group</taxon>
        <taxon>Chryseobacterium</taxon>
    </lineage>
</organism>
<protein>
    <recommendedName>
        <fullName evidence="5">Bacteriocin</fullName>
    </recommendedName>
</protein>
<dbReference type="KEGG" id="clac:EG342_01270"/>
<gene>
    <name evidence="2" type="ORF">C1637_12670</name>
    <name evidence="1" type="ORF">EG342_01270</name>
</gene>
<dbReference type="RefSeq" id="WP_103292081.1">
    <property type="nucleotide sequence ID" value="NZ_CP033924.1"/>
</dbReference>
<proteinExistence type="predicted"/>
<reference evidence="2 3" key="1">
    <citation type="submission" date="2018-01" db="EMBL/GenBank/DDBJ databases">
        <title>Draft genome sequences of Chryseobacterium lactis NCTC11390, Chryseobacterium oncorhynchi 701B-08, and Chryseobacterium viscerum 687B-08.</title>
        <authorList>
            <person name="Jeong J.-J."/>
            <person name="Lee Y.J."/>
            <person name="Park B."/>
            <person name="Choi I.-G."/>
            <person name="Kim K.D."/>
        </authorList>
    </citation>
    <scope>NUCLEOTIDE SEQUENCE [LARGE SCALE GENOMIC DNA]</scope>
    <source>
        <strain evidence="2 3">NCTC11390</strain>
    </source>
</reference>
<evidence type="ECO:0000313" key="3">
    <source>
        <dbReference type="Proteomes" id="UP000236262"/>
    </source>
</evidence>
<dbReference type="EMBL" id="PPEH01000004">
    <property type="protein sequence ID" value="PNW13651.1"/>
    <property type="molecule type" value="Genomic_DNA"/>
</dbReference>
<dbReference type="Proteomes" id="UP000236262">
    <property type="component" value="Unassembled WGS sequence"/>
</dbReference>
<sequence>MKNSKKMSRLSLKSINGGGIGNCNETCPDGPYGPNEQKSCGDFAALSECCKKRVLASWECFEPF</sequence>
<dbReference type="Proteomes" id="UP000279972">
    <property type="component" value="Chromosome"/>
</dbReference>
<accession>A0AA92BCX6</accession>
<name>A0AA92BCX6_CHRLC</name>
<reference evidence="1 4" key="2">
    <citation type="submission" date="2018-11" db="EMBL/GenBank/DDBJ databases">
        <title>Proposal to divide the Flavobacteriaceae and reorganize its genera based on Amino Acid Identity values calculated from whole genome sequences.</title>
        <authorList>
            <person name="Nicholson A.C."/>
            <person name="Gulvik C.A."/>
            <person name="Whitney A.M."/>
            <person name="Humrighouse B.W."/>
            <person name="Bell M."/>
            <person name="Holmes B."/>
            <person name="Steigerwalt A.G."/>
            <person name="Villarma A."/>
            <person name="Sheth M."/>
            <person name="Batra D."/>
            <person name="Pryor J."/>
            <person name="Bernardet J.-F."/>
            <person name="Hugo C."/>
            <person name="Kampfer P."/>
            <person name="Newman J."/>
            <person name="McQuiston J.R."/>
        </authorList>
    </citation>
    <scope>NUCLEOTIDE SEQUENCE [LARGE SCALE GENOMIC DNA]</scope>
    <source>
        <strain evidence="1 4">KC_1864</strain>
    </source>
</reference>
<evidence type="ECO:0000313" key="1">
    <source>
        <dbReference type="EMBL" id="AZA80628.1"/>
    </source>
</evidence>
<evidence type="ECO:0000313" key="4">
    <source>
        <dbReference type="Proteomes" id="UP000279972"/>
    </source>
</evidence>
<dbReference type="EMBL" id="CP033924">
    <property type="protein sequence ID" value="AZA80628.1"/>
    <property type="molecule type" value="Genomic_DNA"/>
</dbReference>
<evidence type="ECO:0000313" key="2">
    <source>
        <dbReference type="EMBL" id="PNW13651.1"/>
    </source>
</evidence>
<dbReference type="AlphaFoldDB" id="A0AA92BCX6"/>